<dbReference type="GO" id="GO:0005737">
    <property type="term" value="C:cytoplasm"/>
    <property type="evidence" value="ECO:0007669"/>
    <property type="project" value="TreeGrafter"/>
</dbReference>
<feature type="domain" description="EF-hand" evidence="7">
    <location>
        <begin position="609"/>
        <end position="644"/>
    </location>
</feature>
<dbReference type="Gene3D" id="1.10.238.10">
    <property type="entry name" value="EF-hand"/>
    <property type="match status" value="1"/>
</dbReference>
<dbReference type="EMBL" id="MLAK01000421">
    <property type="protein sequence ID" value="OHT14113.1"/>
    <property type="molecule type" value="Genomic_DNA"/>
</dbReference>
<evidence type="ECO:0000259" key="6">
    <source>
        <dbReference type="PROSITE" id="PS50021"/>
    </source>
</evidence>
<keyword evidence="3" id="KW-0009">Actin-binding</keyword>
<evidence type="ECO:0000256" key="2">
    <source>
        <dbReference type="ARBA" id="ARBA00022837"/>
    </source>
</evidence>
<keyword evidence="1" id="KW-0677">Repeat</keyword>
<comment type="caution">
    <text evidence="8">The sequence shown here is derived from an EMBL/GenBank/DDBJ whole genome shotgun (WGS) entry which is preliminary data.</text>
</comment>
<organism evidence="8 9">
    <name type="scientific">Tritrichomonas foetus</name>
    <dbReference type="NCBI Taxonomy" id="1144522"/>
    <lineage>
        <taxon>Eukaryota</taxon>
        <taxon>Metamonada</taxon>
        <taxon>Parabasalia</taxon>
        <taxon>Tritrichomonadida</taxon>
        <taxon>Tritrichomonadidae</taxon>
        <taxon>Tritrichomonas</taxon>
    </lineage>
</organism>
<dbReference type="PROSITE" id="PS50004">
    <property type="entry name" value="C2"/>
    <property type="match status" value="1"/>
</dbReference>
<dbReference type="GO" id="GO:0051015">
    <property type="term" value="F:actin filament binding"/>
    <property type="evidence" value="ECO:0007669"/>
    <property type="project" value="InterPro"/>
</dbReference>
<feature type="region of interest" description="Disordered" evidence="4">
    <location>
        <begin position="721"/>
        <end position="897"/>
    </location>
</feature>
<evidence type="ECO:0000256" key="1">
    <source>
        <dbReference type="ARBA" id="ARBA00022737"/>
    </source>
</evidence>
<dbReference type="InterPro" id="IPR002048">
    <property type="entry name" value="EF_hand_dom"/>
</dbReference>
<dbReference type="GO" id="GO:0051639">
    <property type="term" value="P:actin filament network formation"/>
    <property type="evidence" value="ECO:0007669"/>
    <property type="project" value="TreeGrafter"/>
</dbReference>
<feature type="region of interest" description="Disordered" evidence="4">
    <location>
        <begin position="1237"/>
        <end position="1256"/>
    </location>
</feature>
<dbReference type="PROSITE" id="PS00018">
    <property type="entry name" value="EF_HAND_1"/>
    <property type="match status" value="1"/>
</dbReference>
<evidence type="ECO:0000259" key="7">
    <source>
        <dbReference type="PROSITE" id="PS50222"/>
    </source>
</evidence>
<dbReference type="PROSITE" id="PS50222">
    <property type="entry name" value="EF_HAND_2"/>
    <property type="match status" value="2"/>
</dbReference>
<dbReference type="InterPro" id="IPR036872">
    <property type="entry name" value="CH_dom_sf"/>
</dbReference>
<dbReference type="VEuPathDB" id="TrichDB:TRFO_03133"/>
<dbReference type="GO" id="GO:0005509">
    <property type="term" value="F:calcium ion binding"/>
    <property type="evidence" value="ECO:0007669"/>
    <property type="project" value="InterPro"/>
</dbReference>
<feature type="compositionally biased region" description="Basic and acidic residues" evidence="4">
    <location>
        <begin position="882"/>
        <end position="897"/>
    </location>
</feature>
<dbReference type="Proteomes" id="UP000179807">
    <property type="component" value="Unassembled WGS sequence"/>
</dbReference>
<feature type="domain" description="Calponin-homology (CH)" evidence="6">
    <location>
        <begin position="1278"/>
        <end position="1390"/>
    </location>
</feature>
<dbReference type="SUPFAM" id="SSF47473">
    <property type="entry name" value="EF-hand"/>
    <property type="match status" value="1"/>
</dbReference>
<dbReference type="SUPFAM" id="SSF49562">
    <property type="entry name" value="C2 domain (Calcium/lipid-binding domain, CaLB)"/>
    <property type="match status" value="1"/>
</dbReference>
<reference evidence="8" key="1">
    <citation type="submission" date="2016-10" db="EMBL/GenBank/DDBJ databases">
        <authorList>
            <person name="Benchimol M."/>
            <person name="Almeida L.G."/>
            <person name="Vasconcelos A.T."/>
            <person name="Perreira-Neves A."/>
            <person name="Rosa I.A."/>
            <person name="Tasca T."/>
            <person name="Bogo M.R."/>
            <person name="de Souza W."/>
        </authorList>
    </citation>
    <scope>NUCLEOTIDE SEQUENCE [LARGE SCALE GENOMIC DNA]</scope>
    <source>
        <strain evidence="8">K</strain>
    </source>
</reference>
<dbReference type="Pfam" id="PF00307">
    <property type="entry name" value="CH"/>
    <property type="match status" value="2"/>
</dbReference>
<feature type="domain" description="EF-hand" evidence="7">
    <location>
        <begin position="645"/>
        <end position="680"/>
    </location>
</feature>
<feature type="compositionally biased region" description="Basic and acidic residues" evidence="4">
    <location>
        <begin position="827"/>
        <end position="861"/>
    </location>
</feature>
<dbReference type="SUPFAM" id="SSF47576">
    <property type="entry name" value="Calponin-homology domain, CH-domain"/>
    <property type="match status" value="2"/>
</dbReference>
<feature type="domain" description="C2" evidence="5">
    <location>
        <begin position="167"/>
        <end position="294"/>
    </location>
</feature>
<dbReference type="PANTHER" id="PTHR19961:SF18">
    <property type="entry name" value="FI19014P1"/>
    <property type="match status" value="1"/>
</dbReference>
<evidence type="ECO:0000313" key="9">
    <source>
        <dbReference type="Proteomes" id="UP000179807"/>
    </source>
</evidence>
<dbReference type="Gene3D" id="1.10.418.10">
    <property type="entry name" value="Calponin-like domain"/>
    <property type="match status" value="4"/>
</dbReference>
<dbReference type="InterPro" id="IPR035892">
    <property type="entry name" value="C2_domain_sf"/>
</dbReference>
<dbReference type="InterPro" id="IPR000008">
    <property type="entry name" value="C2_dom"/>
</dbReference>
<protein>
    <submittedName>
        <fullName evidence="8">Uncharacterized protein</fullName>
    </submittedName>
</protein>
<dbReference type="InterPro" id="IPR001715">
    <property type="entry name" value="CH_dom"/>
</dbReference>
<dbReference type="CDD" id="cd00030">
    <property type="entry name" value="C2"/>
    <property type="match status" value="1"/>
</dbReference>
<sequence length="1504" mass="174557">MDHPTDKSKTHDEEILNFPHRFHIVINSLSLPKQKGDHIVAINIDDGRGGQELKTKSCPERKDHPLAGDDLHYTEFLESFDVLIKDPLFTTLTFTVLQVPSKKTRRRSSSADKEASAATNTTSIMNAKYDATKFLGGREYDVDMIDGYSSENMVVHKEILEIPLEEEDSKYRLEVEVSASQVSPSLLVLRVIRGANITRHGFLSSIISREVNPYVEVSYKDHTFMTKEVKNKKNPVWNKDIFLFVDDLEEALISFRLFHTNGEETEPLSKPHRYPLSKVHLDQIPRDNNFPLDDVEPICLEFHNEEGKSACRIYFQAKFFSCKPVCISGVIKSVTKTEDKAYRKVVAFIENATKVKSSHYETRESQENTWNARYNLISLLPTIDLLNFYLKEKNNLIHKWTIKLNSNKNTDVTSVLDSLCVAESLDALIEGSKGKPYLTYDDEEMLIKFTANKNYFTPYILIISVHYNHNNLLLPTNRITHLEVYISHMGEHAKKVQVSEESQLMNAAQVMEFLLFVPYPCFQCLVIEPRLETLYTPKDLELEKSFKKFIKLDGIRLGERKRPIEVVLNKKFGCKVNVDLKVEKLGYKINTINPEDYFSKYLHKKFTKEEIIGYAQLFNLCDTDHGGSLTLQEFIQSFKDYNFGLSRKYLEKKFKQADENDNEEIFFDDFMSFFVDEKKKKKKTKDKKKKKIDICEGFRNLGIIHNIRYFVQLSADIEKKRNEKEQHEKKRKRISSSLSEEPSEKKKKRKTLSTSPEEFEKEEKKGRKEEKRKKKKEFEKSEVDEKNEEAEMKEDFKVDEKTSQEKDVKKEERRRKKEEKKKKREEKKKSEKGSSDSDEEVPKSESDEKAKGELEYKHQTSSDDEDDDQKGKSESSSDGEESNSHQEDSEENRRERAVQYQAQLLFSKKERPEVLKSFPHQTVNTYVRFINNLFNEENIEGINLPIDEDNNSLFVECASGVLYIELVNKIAPGMVDDRAVCRSKEIKRNQILSNINLSLHSLNSCGISLDSEIDEMKLVDNDYNEIMNYIKNLIKSYINMQIRPEIFPELLLFKREDETEYQFKGLQATDYLSRWLWVHNLYGEGDSDVRITNFTNTLRDSKVLAHVMVSIAPEYANLSILSRKDLNKRAKKLLLQLTDVCGASYITPDQLSNVYPREEKENEDFDNIDWSEYSLTGTNSEEEKADKKNEDEIINTNVYERNELENISNPRDDEYVLLIQVAQLFLRRPVFKKQTGITEEREASGESGTIISRHRSQQKIHQKHKLLREPFYISSEKDREVRQYIMWMNSLGVKPVVTHLFEGLKSNCLLVKVVNILFNTTLEVVEQPKNLYRRLEYNANAIKAIKDIDEIKGVDISAQNIEQYDHVANKDDFNRKAILGTCYILMRYYLGKKFGSVSENELIRWANSLNEQSEISSEPISGFRDAKVTSSLAILALIEEIMPNTVDQKNISEDDYMSNAKYVISIVRSIGGSVFALPEDIVEGNSKMIATIYVTLKLIYETNN</sequence>
<dbReference type="CDD" id="cd21301">
    <property type="entry name" value="CH_PLS_rpt4"/>
    <property type="match status" value="1"/>
</dbReference>
<accession>A0A1J4KS48</accession>
<dbReference type="RefSeq" id="XP_068367249.1">
    <property type="nucleotide sequence ID" value="XM_068491111.1"/>
</dbReference>
<gene>
    <name evidence="8" type="ORF">TRFO_03133</name>
</gene>
<evidence type="ECO:0000256" key="3">
    <source>
        <dbReference type="ARBA" id="ARBA00023203"/>
    </source>
</evidence>
<feature type="domain" description="Calponin-homology (CH)" evidence="6">
    <location>
        <begin position="1396"/>
        <end position="1501"/>
    </location>
</feature>
<dbReference type="GO" id="GO:0005884">
    <property type="term" value="C:actin filament"/>
    <property type="evidence" value="ECO:0007669"/>
    <property type="project" value="TreeGrafter"/>
</dbReference>
<dbReference type="GeneID" id="94825815"/>
<dbReference type="InterPro" id="IPR011992">
    <property type="entry name" value="EF-hand-dom_pair"/>
</dbReference>
<dbReference type="GO" id="GO:0032432">
    <property type="term" value="C:actin filament bundle"/>
    <property type="evidence" value="ECO:0007669"/>
    <property type="project" value="TreeGrafter"/>
</dbReference>
<dbReference type="PANTHER" id="PTHR19961">
    <property type="entry name" value="FIMBRIN/PLASTIN"/>
    <property type="match status" value="1"/>
</dbReference>
<dbReference type="SMART" id="SM00033">
    <property type="entry name" value="CH"/>
    <property type="match status" value="3"/>
</dbReference>
<dbReference type="InterPro" id="IPR039959">
    <property type="entry name" value="Fimbrin/Plastin"/>
</dbReference>
<proteinExistence type="predicted"/>
<keyword evidence="2" id="KW-0106">Calcium</keyword>
<evidence type="ECO:0000259" key="5">
    <source>
        <dbReference type="PROSITE" id="PS50004"/>
    </source>
</evidence>
<dbReference type="GO" id="GO:0051017">
    <property type="term" value="P:actin filament bundle assembly"/>
    <property type="evidence" value="ECO:0007669"/>
    <property type="project" value="InterPro"/>
</dbReference>
<dbReference type="PROSITE" id="PS50021">
    <property type="entry name" value="CH"/>
    <property type="match status" value="3"/>
</dbReference>
<name>A0A1J4KS48_9EUKA</name>
<dbReference type="Gene3D" id="2.60.40.150">
    <property type="entry name" value="C2 domain"/>
    <property type="match status" value="1"/>
</dbReference>
<dbReference type="OrthoDB" id="431378at2759"/>
<feature type="compositionally biased region" description="Basic residues" evidence="4">
    <location>
        <begin position="812"/>
        <end position="826"/>
    </location>
</feature>
<evidence type="ECO:0000256" key="4">
    <source>
        <dbReference type="SAM" id="MobiDB-lite"/>
    </source>
</evidence>
<dbReference type="CDD" id="cd21218">
    <property type="entry name" value="CH_PLS_FIM_rpt2"/>
    <property type="match status" value="1"/>
</dbReference>
<evidence type="ECO:0000313" key="8">
    <source>
        <dbReference type="EMBL" id="OHT14113.1"/>
    </source>
</evidence>
<keyword evidence="9" id="KW-1185">Reference proteome</keyword>
<dbReference type="InterPro" id="IPR018247">
    <property type="entry name" value="EF_Hand_1_Ca_BS"/>
</dbReference>
<feature type="compositionally biased region" description="Basic and acidic residues" evidence="4">
    <location>
        <begin position="776"/>
        <end position="811"/>
    </location>
</feature>
<feature type="domain" description="Calponin-homology (CH)" evidence="6">
    <location>
        <begin position="920"/>
        <end position="1038"/>
    </location>
</feature>
<dbReference type="Pfam" id="PF00168">
    <property type="entry name" value="C2"/>
    <property type="match status" value="1"/>
</dbReference>